<dbReference type="PIRSF" id="PIRSF000343">
    <property type="entry name" value="Haem_Oase"/>
    <property type="match status" value="1"/>
</dbReference>
<dbReference type="PANTHER" id="PTHR10720:SF0">
    <property type="entry name" value="HEME OXYGENASE"/>
    <property type="match status" value="1"/>
</dbReference>
<keyword evidence="2 5" id="KW-0479">Metal-binding</keyword>
<dbReference type="GO" id="GO:0046872">
    <property type="term" value="F:metal ion binding"/>
    <property type="evidence" value="ECO:0007669"/>
    <property type="project" value="UniProtKB-KW"/>
</dbReference>
<evidence type="ECO:0000256" key="4">
    <source>
        <dbReference type="PIRSR" id="PIRSR000343-1"/>
    </source>
</evidence>
<keyword evidence="8" id="KW-1185">Reference proteome</keyword>
<keyword evidence="3 5" id="KW-0408">Iron</keyword>
<dbReference type="InterPro" id="IPR016053">
    <property type="entry name" value="Haem_Oase-like"/>
</dbReference>
<feature type="region of interest" description="Disordered" evidence="6">
    <location>
        <begin position="1"/>
        <end position="31"/>
    </location>
</feature>
<dbReference type="CDD" id="cd19165">
    <property type="entry name" value="HemeO"/>
    <property type="match status" value="1"/>
</dbReference>
<evidence type="ECO:0000256" key="1">
    <source>
        <dbReference type="ARBA" id="ARBA00022617"/>
    </source>
</evidence>
<dbReference type="AlphaFoldDB" id="A0AAE9YGW1"/>
<reference evidence="7" key="1">
    <citation type="submission" date="2023-01" db="EMBL/GenBank/DDBJ databases">
        <title>The diversity of Class Acidimicrobiia in South China Sea sediment environments and the proposal of Iamia marina sp. nov., a novel species of the genus Iamia.</title>
        <authorList>
            <person name="He Y."/>
            <person name="Tian X."/>
        </authorList>
    </citation>
    <scope>NUCLEOTIDE SEQUENCE</scope>
    <source>
        <strain evidence="7">DSM 19957</strain>
    </source>
</reference>
<accession>A0AAE9YGW1</accession>
<gene>
    <name evidence="7" type="ORF">PO878_05865</name>
</gene>
<dbReference type="InterPro" id="IPR002051">
    <property type="entry name" value="Haem_Oase"/>
</dbReference>
<dbReference type="GO" id="GO:0006788">
    <property type="term" value="P:heme oxidation"/>
    <property type="evidence" value="ECO:0007669"/>
    <property type="project" value="InterPro"/>
</dbReference>
<keyword evidence="1 4" id="KW-0349">Heme</keyword>
<evidence type="ECO:0000256" key="2">
    <source>
        <dbReference type="ARBA" id="ARBA00022723"/>
    </source>
</evidence>
<evidence type="ECO:0000256" key="5">
    <source>
        <dbReference type="PIRSR" id="PIRSR000343-2"/>
    </source>
</evidence>
<evidence type="ECO:0000256" key="6">
    <source>
        <dbReference type="SAM" id="MobiDB-lite"/>
    </source>
</evidence>
<feature type="binding site" description="axial binding residue" evidence="5">
    <location>
        <position position="27"/>
    </location>
    <ligand>
        <name>heme b</name>
        <dbReference type="ChEBI" id="CHEBI:60344"/>
    </ligand>
    <ligandPart>
        <name>Fe</name>
        <dbReference type="ChEBI" id="CHEBI:18248"/>
    </ligandPart>
</feature>
<organism evidence="7 8">
    <name type="scientific">Iamia majanohamensis</name>
    <dbReference type="NCBI Taxonomy" id="467976"/>
    <lineage>
        <taxon>Bacteria</taxon>
        <taxon>Bacillati</taxon>
        <taxon>Actinomycetota</taxon>
        <taxon>Acidimicrobiia</taxon>
        <taxon>Acidimicrobiales</taxon>
        <taxon>Iamiaceae</taxon>
        <taxon>Iamia</taxon>
    </lineage>
</organism>
<dbReference type="RefSeq" id="WP_272737769.1">
    <property type="nucleotide sequence ID" value="NZ_CP116942.1"/>
</dbReference>
<dbReference type="GO" id="GO:0004392">
    <property type="term" value="F:heme oxygenase (decyclizing) activity"/>
    <property type="evidence" value="ECO:0007669"/>
    <property type="project" value="InterPro"/>
</dbReference>
<name>A0AAE9YGW1_9ACTN</name>
<dbReference type="GO" id="GO:0042167">
    <property type="term" value="P:heme catabolic process"/>
    <property type="evidence" value="ECO:0007669"/>
    <property type="project" value="TreeGrafter"/>
</dbReference>
<dbReference type="PANTHER" id="PTHR10720">
    <property type="entry name" value="HEME OXYGENASE"/>
    <property type="match status" value="1"/>
</dbReference>
<evidence type="ECO:0000313" key="8">
    <source>
        <dbReference type="Proteomes" id="UP001216390"/>
    </source>
</evidence>
<sequence>MTSTTTARDTAPAGFAARLREGTRGDHGSAETSATMRALVTGRIDRAGLAWVLAQHLPVYRALEEVADDLAADPVVAPFLVEGLARTAVLEADLARLRGPEGTPAAGPAALGYAARIEATRGWPAGFVAHHYTRYLGDLSGGQHIGRALARAHPELELGFYTFVGIDPVEVKDAYRAALDAAPWDDDEQAAVLAEVRVAYELSARLVADPSPA</sequence>
<protein>
    <submittedName>
        <fullName evidence="7">Biliverdin-producing heme oxygenase</fullName>
    </submittedName>
</protein>
<proteinExistence type="predicted"/>
<evidence type="ECO:0000256" key="3">
    <source>
        <dbReference type="ARBA" id="ARBA00023004"/>
    </source>
</evidence>
<feature type="binding site" evidence="4">
    <location>
        <position position="20"/>
    </location>
    <ligand>
        <name>heme b</name>
        <dbReference type="ChEBI" id="CHEBI:60344"/>
    </ligand>
</feature>
<dbReference type="PRINTS" id="PR00088">
    <property type="entry name" value="HAEMOXYGNASE"/>
</dbReference>
<feature type="binding site" evidence="4">
    <location>
        <position position="132"/>
    </location>
    <ligand>
        <name>heme b</name>
        <dbReference type="ChEBI" id="CHEBI:60344"/>
    </ligand>
</feature>
<dbReference type="Gene3D" id="1.20.910.10">
    <property type="entry name" value="Heme oxygenase-like"/>
    <property type="match status" value="1"/>
</dbReference>
<feature type="compositionally biased region" description="Basic and acidic residues" evidence="6">
    <location>
        <begin position="18"/>
        <end position="29"/>
    </location>
</feature>
<feature type="binding site" evidence="4">
    <location>
        <position position="176"/>
    </location>
    <ligand>
        <name>heme b</name>
        <dbReference type="ChEBI" id="CHEBI:60344"/>
    </ligand>
</feature>
<dbReference type="SUPFAM" id="SSF48613">
    <property type="entry name" value="Heme oxygenase-like"/>
    <property type="match status" value="1"/>
</dbReference>
<dbReference type="Proteomes" id="UP001216390">
    <property type="component" value="Chromosome"/>
</dbReference>
<dbReference type="InterPro" id="IPR016084">
    <property type="entry name" value="Haem_Oase-like_multi-hlx"/>
</dbReference>
<dbReference type="KEGG" id="ima:PO878_05865"/>
<dbReference type="GO" id="GO:0006979">
    <property type="term" value="P:response to oxidative stress"/>
    <property type="evidence" value="ECO:0007669"/>
    <property type="project" value="TreeGrafter"/>
</dbReference>
<dbReference type="Pfam" id="PF01126">
    <property type="entry name" value="Heme_oxygenase"/>
    <property type="match status" value="1"/>
</dbReference>
<dbReference type="GO" id="GO:0020037">
    <property type="term" value="F:heme binding"/>
    <property type="evidence" value="ECO:0007669"/>
    <property type="project" value="TreeGrafter"/>
</dbReference>
<dbReference type="EMBL" id="CP116942">
    <property type="protein sequence ID" value="WCO68252.1"/>
    <property type="molecule type" value="Genomic_DNA"/>
</dbReference>
<evidence type="ECO:0000313" key="7">
    <source>
        <dbReference type="EMBL" id="WCO68252.1"/>
    </source>
</evidence>